<keyword evidence="2" id="KW-1185">Reference proteome</keyword>
<accession>A0A3P7LH47</accession>
<evidence type="ECO:0000313" key="1">
    <source>
        <dbReference type="EMBL" id="VDN12720.1"/>
    </source>
</evidence>
<organism evidence="1 2">
    <name type="scientific">Dibothriocephalus latus</name>
    <name type="common">Fish tapeworm</name>
    <name type="synonym">Diphyllobothrium latum</name>
    <dbReference type="NCBI Taxonomy" id="60516"/>
    <lineage>
        <taxon>Eukaryota</taxon>
        <taxon>Metazoa</taxon>
        <taxon>Spiralia</taxon>
        <taxon>Lophotrochozoa</taxon>
        <taxon>Platyhelminthes</taxon>
        <taxon>Cestoda</taxon>
        <taxon>Eucestoda</taxon>
        <taxon>Diphyllobothriidea</taxon>
        <taxon>Diphyllobothriidae</taxon>
        <taxon>Dibothriocephalus</taxon>
    </lineage>
</organism>
<name>A0A3P7LH47_DIBLA</name>
<proteinExistence type="predicted"/>
<gene>
    <name evidence="1" type="ORF">DILT_LOCUS8551</name>
</gene>
<dbReference type="EMBL" id="UYRU01054576">
    <property type="protein sequence ID" value="VDN12720.1"/>
    <property type="molecule type" value="Genomic_DNA"/>
</dbReference>
<dbReference type="OrthoDB" id="6259957at2759"/>
<dbReference type="AlphaFoldDB" id="A0A3P7LH47"/>
<protein>
    <submittedName>
        <fullName evidence="1">Uncharacterized protein</fullName>
    </submittedName>
</protein>
<evidence type="ECO:0000313" key="2">
    <source>
        <dbReference type="Proteomes" id="UP000281553"/>
    </source>
</evidence>
<dbReference type="Proteomes" id="UP000281553">
    <property type="component" value="Unassembled WGS sequence"/>
</dbReference>
<sequence>MESAKQGTLTFGSRHRAEREQFVHLRCNPTVVRDEDAVSEANGLHFGLWTPYVDDNFVVIERYQMLTFKERTNVIFLDIRFKKGEEQNNQLAFLGVHVCRKDDGAAKM</sequence>
<reference evidence="1 2" key="1">
    <citation type="submission" date="2018-11" db="EMBL/GenBank/DDBJ databases">
        <authorList>
            <consortium name="Pathogen Informatics"/>
        </authorList>
    </citation>
    <scope>NUCLEOTIDE SEQUENCE [LARGE SCALE GENOMIC DNA]</scope>
</reference>